<dbReference type="InterPro" id="IPR003661">
    <property type="entry name" value="HisK_dim/P_dom"/>
</dbReference>
<dbReference type="InterPro" id="IPR000700">
    <property type="entry name" value="PAS-assoc_C"/>
</dbReference>
<evidence type="ECO:0000256" key="2">
    <source>
        <dbReference type="ARBA" id="ARBA00004651"/>
    </source>
</evidence>
<dbReference type="InterPro" id="IPR005467">
    <property type="entry name" value="His_kinase_dom"/>
</dbReference>
<gene>
    <name evidence="22" type="ORF">QO018_002795</name>
</gene>
<dbReference type="CDD" id="cd12914">
    <property type="entry name" value="PDC1_DGC_like"/>
    <property type="match status" value="1"/>
</dbReference>
<feature type="domain" description="Histidine kinase" evidence="17">
    <location>
        <begin position="496"/>
        <end position="717"/>
    </location>
</feature>
<dbReference type="SMART" id="SM00091">
    <property type="entry name" value="PAS"/>
    <property type="match status" value="1"/>
</dbReference>
<dbReference type="InterPro" id="IPR011006">
    <property type="entry name" value="CheY-like_superfamily"/>
</dbReference>
<evidence type="ECO:0000256" key="6">
    <source>
        <dbReference type="ARBA" id="ARBA00022692"/>
    </source>
</evidence>
<dbReference type="InterPro" id="IPR054327">
    <property type="entry name" value="His-kinase-like_sensor"/>
</dbReference>
<dbReference type="CDD" id="cd16922">
    <property type="entry name" value="HATPase_EvgS-ArcB-TorS-like"/>
    <property type="match status" value="1"/>
</dbReference>
<keyword evidence="8" id="KW-0067">ATP-binding</keyword>
<evidence type="ECO:0000256" key="5">
    <source>
        <dbReference type="ARBA" id="ARBA00022553"/>
    </source>
</evidence>
<dbReference type="InterPro" id="IPR003594">
    <property type="entry name" value="HATPase_dom"/>
</dbReference>
<evidence type="ECO:0000256" key="8">
    <source>
        <dbReference type="ARBA" id="ARBA00022840"/>
    </source>
</evidence>
<dbReference type="Pfam" id="PF01627">
    <property type="entry name" value="Hpt"/>
    <property type="match status" value="1"/>
</dbReference>
<dbReference type="CDD" id="cd17546">
    <property type="entry name" value="REC_hyHK_CKI1_RcsC-like"/>
    <property type="match status" value="2"/>
</dbReference>
<evidence type="ECO:0000259" key="17">
    <source>
        <dbReference type="PROSITE" id="PS50109"/>
    </source>
</evidence>
<comment type="catalytic activity">
    <reaction evidence="1">
        <text>ATP + protein L-histidine = ADP + protein N-phospho-L-histidine.</text>
        <dbReference type="EC" id="2.7.13.3"/>
    </reaction>
</comment>
<dbReference type="SMART" id="SM00387">
    <property type="entry name" value="HATPase_c"/>
    <property type="match status" value="1"/>
</dbReference>
<dbReference type="SUPFAM" id="SSF52172">
    <property type="entry name" value="CheY-like"/>
    <property type="match status" value="2"/>
</dbReference>
<keyword evidence="7" id="KW-0547">Nucleotide-binding</keyword>
<dbReference type="InterPro" id="IPR004358">
    <property type="entry name" value="Sig_transdc_His_kin-like_C"/>
</dbReference>
<evidence type="ECO:0000256" key="10">
    <source>
        <dbReference type="ARBA" id="ARBA00023012"/>
    </source>
</evidence>
<keyword evidence="5 13" id="KW-0597">Phosphoprotein</keyword>
<dbReference type="PANTHER" id="PTHR45339">
    <property type="entry name" value="HYBRID SIGNAL TRANSDUCTION HISTIDINE KINASE J"/>
    <property type="match status" value="1"/>
</dbReference>
<dbReference type="SMART" id="SM00448">
    <property type="entry name" value="REC"/>
    <property type="match status" value="2"/>
</dbReference>
<dbReference type="Pfam" id="PF22588">
    <property type="entry name" value="dCache_1_like"/>
    <property type="match status" value="1"/>
</dbReference>
<organism evidence="22 23">
    <name type="scientific">Azospirillum picis</name>
    <dbReference type="NCBI Taxonomy" id="488438"/>
    <lineage>
        <taxon>Bacteria</taxon>
        <taxon>Pseudomonadati</taxon>
        <taxon>Pseudomonadota</taxon>
        <taxon>Alphaproteobacteria</taxon>
        <taxon>Rhodospirillales</taxon>
        <taxon>Azospirillaceae</taxon>
        <taxon>Azospirillum</taxon>
    </lineage>
</organism>
<dbReference type="PROSITE" id="PS50109">
    <property type="entry name" value="HIS_KIN"/>
    <property type="match status" value="1"/>
</dbReference>
<dbReference type="SMART" id="SM00388">
    <property type="entry name" value="HisKA"/>
    <property type="match status" value="1"/>
</dbReference>
<sequence>MTRHPIDSVGPTLSPMRTRRLLVAAFALIAVLGSGFWGVVAWSDRTETLRHSREQAQSTARLLQEHVRRTVATADLAIGRTLDLVHSQGLAGLGTNRNVWIPIRDMVDALPEIAALWVHGATGDNLLSSRQFPAPAGNVMDRAFFQAHLNGVDFHVGERITGRLTGAQLFTVSRPILADGQLQGVVHANVEIDYYRQLYESLDLGPGSAIALYRNDGKPVLRFPDGEPLDGPDGREALRRSADAAIGTFEGDGPQGRRIVSYQRVPTLPLVVLVGLSEKAELAAWRERTLRGSILVALAVAACGGLAYATLRSLEREVAGRRRLAETNGELDAKQRELETANEAFASANRRLTLILRSASDSICGVDRDGRITFANPATSALTGYADHELLGGCLHALVHSRRADGSPYPARECPVTEVLLSGETRRGLDDTYWTKDGRPIAVEYTASPMLADGKVEGAVVVFHEIAERKRAEAAMQRARLAAEAASRAKSEFLANMSHEIRTPMNAILGLIHLLQQTDLTQRQSDYVRKVRLSAQSLLGILNDILDFSKVEAGKLELERVDFRLDDLLQTLAVVVGSAAQEKDIDVLFSVAPDVPLDLVGDPLRLQQILINLAGNAVKFTDAGEVVVSARVRSLGDDRAVLDFAVRDTGIGIAPDQRERLFQAFSQGDSSTTRRFGGTGLGLAICARLVRLMGGAMEVESEPGQGSVFRFHAEFGRGPGRGAGELPPQAGLSHPDAQPHSQPLPRDLSVLVVDDNTTAREVLGEIAATFGWAVTVCRDGQAAIDELERAAAAGRAHDVVLMDWKMPGMDGIEAARRIRADERVGTPMIIVISGYGRERLGTRFEEAGVAGFLVKPVTASTLLDAVTVAYAHAGPDGRGDEGDGPPPDPAPRPADRAVAGDAGQGEARSPGRAPDQPLQGCRLLLADDNAISQEVAREILERAGAVVTVAATGRQAVDCVRFAERPFDAALLDVHMPDLDGFEATAAIRALPEGGRLPIIAMTASALPADRRRCLDNGMDDHIPKPLDLPQLFATLARWIGPPPARPASGPAAPAGSLVAVPAAHPAAAIRHDGLNHGGLNLDGVGRELPDMLPGIDMSDALGRLDGDGALLRRLLEQFADGYADAAERIAAAQASGDLPGVKAVAHELKSVAGNVGARRLSATADTVQIAADGGDSSVVGMQVEVLRRELALVLESVRILAGDAVRPGGGVADRAPSEQGRRLLAERLPHFAALLQDSNFAAAEEFAILAPSLAEWIEPSRMKGLSAAIDGLDFNKALGIVQRIARDLGLSLPTV</sequence>
<dbReference type="CDD" id="cd00082">
    <property type="entry name" value="HisKA"/>
    <property type="match status" value="1"/>
</dbReference>
<feature type="coiled-coil region" evidence="14">
    <location>
        <begin position="324"/>
        <end position="351"/>
    </location>
</feature>
<evidence type="ECO:0000259" key="20">
    <source>
        <dbReference type="PROSITE" id="PS50113"/>
    </source>
</evidence>
<dbReference type="PANTHER" id="PTHR45339:SF1">
    <property type="entry name" value="HYBRID SIGNAL TRANSDUCTION HISTIDINE KINASE J"/>
    <property type="match status" value="1"/>
</dbReference>
<feature type="transmembrane region" description="Helical" evidence="16">
    <location>
        <begin position="21"/>
        <end position="42"/>
    </location>
</feature>
<dbReference type="InterPro" id="IPR000014">
    <property type="entry name" value="PAS"/>
</dbReference>
<evidence type="ECO:0000313" key="22">
    <source>
        <dbReference type="EMBL" id="MDQ0533928.1"/>
    </source>
</evidence>
<dbReference type="SUPFAM" id="SSF55874">
    <property type="entry name" value="ATPase domain of HSP90 chaperone/DNA topoisomerase II/histidine kinase"/>
    <property type="match status" value="1"/>
</dbReference>
<dbReference type="Gene3D" id="3.30.565.10">
    <property type="entry name" value="Histidine kinase-like ATPase, C-terminal domain"/>
    <property type="match status" value="1"/>
</dbReference>
<dbReference type="SUPFAM" id="SSF47226">
    <property type="entry name" value="Histidine-containing phosphotransfer domain, HPT domain"/>
    <property type="match status" value="1"/>
</dbReference>
<dbReference type="InterPro" id="IPR008207">
    <property type="entry name" value="Sig_transdc_His_kin_Hpt_dom"/>
</dbReference>
<dbReference type="Proteomes" id="UP001244552">
    <property type="component" value="Unassembled WGS sequence"/>
</dbReference>
<evidence type="ECO:0000259" key="21">
    <source>
        <dbReference type="PROSITE" id="PS50894"/>
    </source>
</evidence>
<keyword evidence="10" id="KW-0902">Two-component regulatory system</keyword>
<dbReference type="EC" id="2.7.13.3" evidence="3"/>
<protein>
    <recommendedName>
        <fullName evidence="3">histidine kinase</fullName>
        <ecNumber evidence="3">2.7.13.3</ecNumber>
    </recommendedName>
</protein>
<comment type="caution">
    <text evidence="22">The sequence shown here is derived from an EMBL/GenBank/DDBJ whole genome shotgun (WGS) entry which is preliminary data.</text>
</comment>
<dbReference type="Gene3D" id="1.10.287.130">
    <property type="match status" value="1"/>
</dbReference>
<evidence type="ECO:0000259" key="18">
    <source>
        <dbReference type="PROSITE" id="PS50110"/>
    </source>
</evidence>
<feature type="domain" description="Response regulatory" evidence="18">
    <location>
        <begin position="922"/>
        <end position="1040"/>
    </location>
</feature>
<dbReference type="InterPro" id="IPR001789">
    <property type="entry name" value="Sig_transdc_resp-reg_receiver"/>
</dbReference>
<feature type="domain" description="Response regulatory" evidence="18">
    <location>
        <begin position="749"/>
        <end position="870"/>
    </location>
</feature>
<dbReference type="InterPro" id="IPR035965">
    <property type="entry name" value="PAS-like_dom_sf"/>
</dbReference>
<feature type="domain" description="PAC" evidence="20">
    <location>
        <begin position="427"/>
        <end position="478"/>
    </location>
</feature>
<dbReference type="Pfam" id="PF00512">
    <property type="entry name" value="HisKA"/>
    <property type="match status" value="1"/>
</dbReference>
<dbReference type="PROSITE" id="PS50110">
    <property type="entry name" value="RESPONSE_REGULATORY"/>
    <property type="match status" value="2"/>
</dbReference>
<comment type="subcellular location">
    <subcellularLocation>
        <location evidence="2">Cell membrane</location>
        <topology evidence="2">Multi-pass membrane protein</topology>
    </subcellularLocation>
</comment>
<accession>A0ABU0ML02</accession>
<dbReference type="Pfam" id="PF02518">
    <property type="entry name" value="HATPase_c"/>
    <property type="match status" value="1"/>
</dbReference>
<keyword evidence="4" id="KW-1003">Cell membrane</keyword>
<keyword evidence="14" id="KW-0175">Coiled coil</keyword>
<reference evidence="22 23" key="1">
    <citation type="submission" date="2023-07" db="EMBL/GenBank/DDBJ databases">
        <title>Genomic Encyclopedia of Type Strains, Phase IV (KMG-IV): sequencing the most valuable type-strain genomes for metagenomic binning, comparative biology and taxonomic classification.</title>
        <authorList>
            <person name="Goeker M."/>
        </authorList>
    </citation>
    <scope>NUCLEOTIDE SEQUENCE [LARGE SCALE GENOMIC DNA]</scope>
    <source>
        <strain evidence="22 23">DSM 19922</strain>
    </source>
</reference>
<feature type="modified residue" description="4-aspartylphosphate" evidence="13">
    <location>
        <position position="973"/>
    </location>
</feature>
<evidence type="ECO:0000256" key="16">
    <source>
        <dbReference type="SAM" id="Phobius"/>
    </source>
</evidence>
<evidence type="ECO:0000256" key="1">
    <source>
        <dbReference type="ARBA" id="ARBA00000085"/>
    </source>
</evidence>
<dbReference type="Pfam" id="PF00072">
    <property type="entry name" value="Response_reg"/>
    <property type="match status" value="2"/>
</dbReference>
<dbReference type="InterPro" id="IPR036890">
    <property type="entry name" value="HATPase_C_sf"/>
</dbReference>
<evidence type="ECO:0000256" key="15">
    <source>
        <dbReference type="SAM" id="MobiDB-lite"/>
    </source>
</evidence>
<dbReference type="EMBL" id="JAUSVU010000009">
    <property type="protein sequence ID" value="MDQ0533928.1"/>
    <property type="molecule type" value="Genomic_DNA"/>
</dbReference>
<dbReference type="RefSeq" id="WP_211113910.1">
    <property type="nucleotide sequence ID" value="NZ_JAGINO010000009.1"/>
</dbReference>
<evidence type="ECO:0000256" key="9">
    <source>
        <dbReference type="ARBA" id="ARBA00022989"/>
    </source>
</evidence>
<dbReference type="CDD" id="cd12915">
    <property type="entry name" value="PDC2_DGC_like"/>
    <property type="match status" value="1"/>
</dbReference>
<dbReference type="SUPFAM" id="SSF55785">
    <property type="entry name" value="PYP-like sensor domain (PAS domain)"/>
    <property type="match status" value="1"/>
</dbReference>
<dbReference type="Pfam" id="PF00989">
    <property type="entry name" value="PAS"/>
    <property type="match status" value="1"/>
</dbReference>
<evidence type="ECO:0000256" key="14">
    <source>
        <dbReference type="SAM" id="Coils"/>
    </source>
</evidence>
<dbReference type="InterPro" id="IPR036097">
    <property type="entry name" value="HisK_dim/P_sf"/>
</dbReference>
<dbReference type="NCBIfam" id="TIGR00229">
    <property type="entry name" value="sensory_box"/>
    <property type="match status" value="1"/>
</dbReference>
<dbReference type="CDD" id="cd00130">
    <property type="entry name" value="PAS"/>
    <property type="match status" value="1"/>
</dbReference>
<feature type="domain" description="PAS" evidence="19">
    <location>
        <begin position="348"/>
        <end position="392"/>
    </location>
</feature>
<feature type="region of interest" description="Disordered" evidence="15">
    <location>
        <begin position="873"/>
        <end position="918"/>
    </location>
</feature>
<evidence type="ECO:0000256" key="7">
    <source>
        <dbReference type="ARBA" id="ARBA00022741"/>
    </source>
</evidence>
<dbReference type="InterPro" id="IPR013767">
    <property type="entry name" value="PAS_fold"/>
</dbReference>
<feature type="domain" description="HPt" evidence="21">
    <location>
        <begin position="1108"/>
        <end position="1204"/>
    </location>
</feature>
<dbReference type="Gene3D" id="1.20.120.160">
    <property type="entry name" value="HPT domain"/>
    <property type="match status" value="1"/>
</dbReference>
<keyword evidence="6 16" id="KW-0812">Transmembrane</keyword>
<feature type="modified residue" description="4-aspartylphosphate" evidence="13">
    <location>
        <position position="803"/>
    </location>
</feature>
<dbReference type="PRINTS" id="PR00344">
    <property type="entry name" value="BCTRLSENSOR"/>
</dbReference>
<evidence type="ECO:0000256" key="3">
    <source>
        <dbReference type="ARBA" id="ARBA00012438"/>
    </source>
</evidence>
<name>A0ABU0ML02_9PROT</name>
<evidence type="ECO:0000256" key="12">
    <source>
        <dbReference type="PROSITE-ProRule" id="PRU00110"/>
    </source>
</evidence>
<keyword evidence="11 16" id="KW-0472">Membrane</keyword>
<dbReference type="SUPFAM" id="SSF47384">
    <property type="entry name" value="Homodimeric domain of signal transducing histidine kinase"/>
    <property type="match status" value="1"/>
</dbReference>
<evidence type="ECO:0000313" key="23">
    <source>
        <dbReference type="Proteomes" id="UP001244552"/>
    </source>
</evidence>
<feature type="region of interest" description="Disordered" evidence="15">
    <location>
        <begin position="719"/>
        <end position="744"/>
    </location>
</feature>
<feature type="modified residue" description="Phosphohistidine" evidence="12">
    <location>
        <position position="1147"/>
    </location>
</feature>
<evidence type="ECO:0000256" key="13">
    <source>
        <dbReference type="PROSITE-ProRule" id="PRU00169"/>
    </source>
</evidence>
<keyword evidence="9 16" id="KW-1133">Transmembrane helix</keyword>
<evidence type="ECO:0000256" key="11">
    <source>
        <dbReference type="ARBA" id="ARBA00023136"/>
    </source>
</evidence>
<dbReference type="PROSITE" id="PS50113">
    <property type="entry name" value="PAC"/>
    <property type="match status" value="1"/>
</dbReference>
<evidence type="ECO:0000256" key="4">
    <source>
        <dbReference type="ARBA" id="ARBA00022475"/>
    </source>
</evidence>
<dbReference type="Gene3D" id="3.30.450.20">
    <property type="entry name" value="PAS domain"/>
    <property type="match status" value="3"/>
</dbReference>
<keyword evidence="23" id="KW-1185">Reference proteome</keyword>
<dbReference type="Gene3D" id="3.40.50.2300">
    <property type="match status" value="2"/>
</dbReference>
<evidence type="ECO:0000259" key="19">
    <source>
        <dbReference type="PROSITE" id="PS50112"/>
    </source>
</evidence>
<dbReference type="PROSITE" id="PS50894">
    <property type="entry name" value="HPT"/>
    <property type="match status" value="1"/>
</dbReference>
<dbReference type="InterPro" id="IPR036641">
    <property type="entry name" value="HPT_dom_sf"/>
</dbReference>
<dbReference type="PROSITE" id="PS50112">
    <property type="entry name" value="PAS"/>
    <property type="match status" value="1"/>
</dbReference>
<proteinExistence type="predicted"/>